<dbReference type="AlphaFoldDB" id="A0A7C8Z2D9"/>
<dbReference type="EMBL" id="GISG01083102">
    <property type="protein sequence ID" value="MBA4632519.1"/>
    <property type="molecule type" value="Transcribed_RNA"/>
</dbReference>
<sequence>MQGSTKAPWRIQQVLRDIQHWQLMGCQFSFQQIFRKANRAADWIANFWHFISISHSLLTDSCFSSGLQILFGDQGCYWAFFCEKRRPLVMSEFLFLYPFQKQKKKKKKTPPFSF</sequence>
<name>A0A7C8Z2D9_OPUST</name>
<reference evidence="1" key="2">
    <citation type="submission" date="2020-07" db="EMBL/GenBank/DDBJ databases">
        <authorList>
            <person name="Vera ALvarez R."/>
            <person name="Arias-Moreno D.M."/>
            <person name="Jimenez-Jacinto V."/>
            <person name="Jimenez-Bremont J.F."/>
            <person name="Swaminathan K."/>
            <person name="Moose S.P."/>
            <person name="Guerrero-Gonzalez M.L."/>
            <person name="Marino-Ramirez L."/>
            <person name="Landsman D."/>
            <person name="Rodriguez-Kessler M."/>
            <person name="Delgado-Sanchez P."/>
        </authorList>
    </citation>
    <scope>NUCLEOTIDE SEQUENCE</scope>
    <source>
        <tissue evidence="1">Cladode</tissue>
    </source>
</reference>
<reference evidence="1" key="1">
    <citation type="journal article" date="2013" name="J. Plant Res.">
        <title>Effect of fungi and light on seed germination of three Opuntia species from semiarid lands of central Mexico.</title>
        <authorList>
            <person name="Delgado-Sanchez P."/>
            <person name="Jimenez-Bremont J.F."/>
            <person name="Guerrero-Gonzalez Mde L."/>
            <person name="Flores J."/>
        </authorList>
    </citation>
    <scope>NUCLEOTIDE SEQUENCE</scope>
    <source>
        <tissue evidence="1">Cladode</tissue>
    </source>
</reference>
<evidence type="ECO:0008006" key="2">
    <source>
        <dbReference type="Google" id="ProtNLM"/>
    </source>
</evidence>
<protein>
    <recommendedName>
        <fullName evidence="2">RNase H type-1 domain-containing protein</fullName>
    </recommendedName>
</protein>
<evidence type="ECO:0000313" key="1">
    <source>
        <dbReference type="EMBL" id="MBA4632519.1"/>
    </source>
</evidence>
<proteinExistence type="predicted"/>
<accession>A0A7C8Z2D9</accession>
<organism evidence="1">
    <name type="scientific">Opuntia streptacantha</name>
    <name type="common">Prickly pear cactus</name>
    <name type="synonym">Opuntia cardona</name>
    <dbReference type="NCBI Taxonomy" id="393608"/>
    <lineage>
        <taxon>Eukaryota</taxon>
        <taxon>Viridiplantae</taxon>
        <taxon>Streptophyta</taxon>
        <taxon>Embryophyta</taxon>
        <taxon>Tracheophyta</taxon>
        <taxon>Spermatophyta</taxon>
        <taxon>Magnoliopsida</taxon>
        <taxon>eudicotyledons</taxon>
        <taxon>Gunneridae</taxon>
        <taxon>Pentapetalae</taxon>
        <taxon>Caryophyllales</taxon>
        <taxon>Cactineae</taxon>
        <taxon>Cactaceae</taxon>
        <taxon>Opuntioideae</taxon>
        <taxon>Opuntia</taxon>
    </lineage>
</organism>